<sequence length="151" mass="17935">MYISNACTCIRYRDTHIHTQTHALFLFFFLLLLVLQMHPVVIVSPAHICNLRLFQQFFFFQFFQFSNAKRSPFGDLDGNFLPYFFFIYLFLLYLFFHTWCGIINFSTGPSCRVHLTLSTIVDFICSSVLFSFFLLIYSHNDLFFESPFPHS</sequence>
<dbReference type="InParanoid" id="A5E291"/>
<keyword evidence="1" id="KW-0812">Transmembrane</keyword>
<gene>
    <name evidence="2" type="ORF">LELG_03728</name>
</gene>
<dbReference type="Proteomes" id="UP000001996">
    <property type="component" value="Unassembled WGS sequence"/>
</dbReference>
<feature type="transmembrane region" description="Helical" evidence="1">
    <location>
        <begin position="80"/>
        <end position="103"/>
    </location>
</feature>
<dbReference type="AlphaFoldDB" id="A5E291"/>
<accession>A5E291</accession>
<organism evidence="2 3">
    <name type="scientific">Lodderomyces elongisporus (strain ATCC 11503 / CBS 2605 / JCM 1781 / NBRC 1676 / NRRL YB-4239)</name>
    <name type="common">Yeast</name>
    <name type="synonym">Saccharomyces elongisporus</name>
    <dbReference type="NCBI Taxonomy" id="379508"/>
    <lineage>
        <taxon>Eukaryota</taxon>
        <taxon>Fungi</taxon>
        <taxon>Dikarya</taxon>
        <taxon>Ascomycota</taxon>
        <taxon>Saccharomycotina</taxon>
        <taxon>Pichiomycetes</taxon>
        <taxon>Debaryomycetaceae</taxon>
        <taxon>Candida/Lodderomyces clade</taxon>
        <taxon>Lodderomyces</taxon>
    </lineage>
</organism>
<proteinExistence type="predicted"/>
<feature type="transmembrane region" description="Helical" evidence="1">
    <location>
        <begin position="115"/>
        <end position="137"/>
    </location>
</feature>
<name>A5E291_LODEL</name>
<dbReference type="HOGENOM" id="CLU_1731814_0_0_1"/>
<reference evidence="2 3" key="1">
    <citation type="journal article" date="2009" name="Nature">
        <title>Evolution of pathogenicity and sexual reproduction in eight Candida genomes.</title>
        <authorList>
            <person name="Butler G."/>
            <person name="Rasmussen M.D."/>
            <person name="Lin M.F."/>
            <person name="Santos M.A."/>
            <person name="Sakthikumar S."/>
            <person name="Munro C.A."/>
            <person name="Rheinbay E."/>
            <person name="Grabherr M."/>
            <person name="Forche A."/>
            <person name="Reedy J.L."/>
            <person name="Agrafioti I."/>
            <person name="Arnaud M.B."/>
            <person name="Bates S."/>
            <person name="Brown A.J."/>
            <person name="Brunke S."/>
            <person name="Costanzo M.C."/>
            <person name="Fitzpatrick D.A."/>
            <person name="de Groot P.W."/>
            <person name="Harris D."/>
            <person name="Hoyer L.L."/>
            <person name="Hube B."/>
            <person name="Klis F.M."/>
            <person name="Kodira C."/>
            <person name="Lennard N."/>
            <person name="Logue M.E."/>
            <person name="Martin R."/>
            <person name="Neiman A.M."/>
            <person name="Nikolaou E."/>
            <person name="Quail M.A."/>
            <person name="Quinn J."/>
            <person name="Santos M.C."/>
            <person name="Schmitzberger F.F."/>
            <person name="Sherlock G."/>
            <person name="Shah P."/>
            <person name="Silverstein K.A."/>
            <person name="Skrzypek M.S."/>
            <person name="Soll D."/>
            <person name="Staggs R."/>
            <person name="Stansfield I."/>
            <person name="Stumpf M.P."/>
            <person name="Sudbery P.E."/>
            <person name="Srikantha T."/>
            <person name="Zeng Q."/>
            <person name="Berman J."/>
            <person name="Berriman M."/>
            <person name="Heitman J."/>
            <person name="Gow N.A."/>
            <person name="Lorenz M.C."/>
            <person name="Birren B.W."/>
            <person name="Kellis M."/>
            <person name="Cuomo C.A."/>
        </authorList>
    </citation>
    <scope>NUCLEOTIDE SEQUENCE [LARGE SCALE GENOMIC DNA]</scope>
    <source>
        <strain evidence="3">ATCC 11503 / BCRC 21390 / CBS 2605 / JCM 1781 / NBRC 1676 / NRRL YB-4239</strain>
    </source>
</reference>
<evidence type="ECO:0000256" key="1">
    <source>
        <dbReference type="SAM" id="Phobius"/>
    </source>
</evidence>
<keyword evidence="1" id="KW-0472">Membrane</keyword>
<evidence type="ECO:0000313" key="2">
    <source>
        <dbReference type="EMBL" id="EDK45549.1"/>
    </source>
</evidence>
<keyword evidence="1" id="KW-1133">Transmembrane helix</keyword>
<feature type="transmembrane region" description="Helical" evidence="1">
    <location>
        <begin position="23"/>
        <end position="48"/>
    </location>
</feature>
<evidence type="ECO:0000313" key="3">
    <source>
        <dbReference type="Proteomes" id="UP000001996"/>
    </source>
</evidence>
<protein>
    <submittedName>
        <fullName evidence="2">Uncharacterized protein</fullName>
    </submittedName>
</protein>
<dbReference type="VEuPathDB" id="FungiDB:LELG_03728"/>
<keyword evidence="3" id="KW-1185">Reference proteome</keyword>
<dbReference type="EMBL" id="CH981528">
    <property type="protein sequence ID" value="EDK45549.1"/>
    <property type="molecule type" value="Genomic_DNA"/>
</dbReference>